<reference evidence="1 2" key="1">
    <citation type="submission" date="2017-04" db="EMBL/GenBank/DDBJ databases">
        <title>Unexpected and diverse lifestyles within the genus Limnohabitans.</title>
        <authorList>
            <person name="Kasalicky V."/>
            <person name="Mehrshad M."/>
            <person name="Andrei S.-A."/>
            <person name="Salcher M."/>
            <person name="Kratochvilova H."/>
            <person name="Simek K."/>
            <person name="Ghai R."/>
        </authorList>
    </citation>
    <scope>NUCLEOTIDE SEQUENCE [LARGE SCALE GENOMIC DNA]</scope>
    <source>
        <strain evidence="1 2">II-B4</strain>
    </source>
</reference>
<dbReference type="AlphaFoldDB" id="A0A315E2L9"/>
<dbReference type="GO" id="GO:0006744">
    <property type="term" value="P:ubiquinone biosynthetic process"/>
    <property type="evidence" value="ECO:0007669"/>
    <property type="project" value="InterPro"/>
</dbReference>
<dbReference type="PANTHER" id="PTHR38693">
    <property type="entry name" value="UBIQUINONE BIOSYNTHESIS PROTEIN UBIJ"/>
    <property type="match status" value="1"/>
</dbReference>
<name>A0A315E2L9_9BURK</name>
<dbReference type="InterPro" id="IPR038989">
    <property type="entry name" value="UbiJ"/>
</dbReference>
<protein>
    <recommendedName>
        <fullName evidence="3">Ubiquinone biosynthesis protein UbiJ</fullName>
    </recommendedName>
</protein>
<proteinExistence type="predicted"/>
<accession>A0A315E2L9</accession>
<comment type="caution">
    <text evidence="1">The sequence shown here is derived from an EMBL/GenBank/DDBJ whole genome shotgun (WGS) entry which is preliminary data.</text>
</comment>
<gene>
    <name evidence="1" type="ORF">B9Z37_13830</name>
</gene>
<dbReference type="Proteomes" id="UP000250790">
    <property type="component" value="Unassembled WGS sequence"/>
</dbReference>
<dbReference type="PANTHER" id="PTHR38693:SF1">
    <property type="entry name" value="UBIQUINONE BIOSYNTHESIS ACCESSORY FACTOR UBIJ"/>
    <property type="match status" value="1"/>
</dbReference>
<keyword evidence="2" id="KW-1185">Reference proteome</keyword>
<evidence type="ECO:0008006" key="3">
    <source>
        <dbReference type="Google" id="ProtNLM"/>
    </source>
</evidence>
<evidence type="ECO:0000313" key="2">
    <source>
        <dbReference type="Proteomes" id="UP000250790"/>
    </source>
</evidence>
<dbReference type="RefSeq" id="WP_167394394.1">
    <property type="nucleotide sequence ID" value="NZ_NESN01000005.1"/>
</dbReference>
<organism evidence="1 2">
    <name type="scientific">Limnohabitans parvus II-B4</name>
    <dbReference type="NCBI Taxonomy" id="1293052"/>
    <lineage>
        <taxon>Bacteria</taxon>
        <taxon>Pseudomonadati</taxon>
        <taxon>Pseudomonadota</taxon>
        <taxon>Betaproteobacteria</taxon>
        <taxon>Burkholderiales</taxon>
        <taxon>Comamonadaceae</taxon>
        <taxon>Limnohabitans</taxon>
    </lineage>
</organism>
<sequence>MATQSPFSWAAQALPDMVNQMAANFQPPAWVVDESVNRLVLFLNHVLMSEPEAMARLARQKGQRIELVWDRMQLQLTPTPAGLLERGRFDGFDLRLSVTEESPVSLVSALAKGDKPKVRIEGDVQLAAEVNWLIDHVRWDAEEDLARLIGDAPAHTLAQAARKAMEALRGFVAQRAPGTSVGTAA</sequence>
<evidence type="ECO:0000313" key="1">
    <source>
        <dbReference type="EMBL" id="PUE52140.1"/>
    </source>
</evidence>
<dbReference type="EMBL" id="NESN01000005">
    <property type="protein sequence ID" value="PUE52140.1"/>
    <property type="molecule type" value="Genomic_DNA"/>
</dbReference>